<gene>
    <name evidence="1" type="ORF">ILYODFUR_010409</name>
</gene>
<proteinExistence type="predicted"/>
<sequence length="79" mass="8719">MIHCGSKRIGQAGAAMADHIGKGWTKEQMGQFIKLRGENDHLFTGAKNSATVAWRTILEKMGNQEKVIPLQAKKKRGTI</sequence>
<name>A0ABV0U488_9TELE</name>
<accession>A0ABV0U488</accession>
<evidence type="ECO:0000313" key="1">
    <source>
        <dbReference type="EMBL" id="MEQ2239995.1"/>
    </source>
</evidence>
<protein>
    <recommendedName>
        <fullName evidence="3">3'-phosphate/5'-hydroxy nucleic acid ligase</fullName>
    </recommendedName>
</protein>
<evidence type="ECO:0008006" key="3">
    <source>
        <dbReference type="Google" id="ProtNLM"/>
    </source>
</evidence>
<dbReference type="Proteomes" id="UP001482620">
    <property type="component" value="Unassembled WGS sequence"/>
</dbReference>
<dbReference type="EMBL" id="JAHRIQ010058683">
    <property type="protein sequence ID" value="MEQ2239995.1"/>
    <property type="molecule type" value="Genomic_DNA"/>
</dbReference>
<comment type="caution">
    <text evidence="1">The sequence shown here is derived from an EMBL/GenBank/DDBJ whole genome shotgun (WGS) entry which is preliminary data.</text>
</comment>
<keyword evidence="2" id="KW-1185">Reference proteome</keyword>
<reference evidence="1 2" key="1">
    <citation type="submission" date="2021-06" db="EMBL/GenBank/DDBJ databases">
        <authorList>
            <person name="Palmer J.M."/>
        </authorList>
    </citation>
    <scope>NUCLEOTIDE SEQUENCE [LARGE SCALE GENOMIC DNA]</scope>
    <source>
        <strain evidence="2">if_2019</strain>
        <tissue evidence="1">Muscle</tissue>
    </source>
</reference>
<evidence type="ECO:0000313" key="2">
    <source>
        <dbReference type="Proteomes" id="UP001482620"/>
    </source>
</evidence>
<organism evidence="1 2">
    <name type="scientific">Ilyodon furcidens</name>
    <name type="common">goldbreast splitfin</name>
    <dbReference type="NCBI Taxonomy" id="33524"/>
    <lineage>
        <taxon>Eukaryota</taxon>
        <taxon>Metazoa</taxon>
        <taxon>Chordata</taxon>
        <taxon>Craniata</taxon>
        <taxon>Vertebrata</taxon>
        <taxon>Euteleostomi</taxon>
        <taxon>Actinopterygii</taxon>
        <taxon>Neopterygii</taxon>
        <taxon>Teleostei</taxon>
        <taxon>Neoteleostei</taxon>
        <taxon>Acanthomorphata</taxon>
        <taxon>Ovalentaria</taxon>
        <taxon>Atherinomorphae</taxon>
        <taxon>Cyprinodontiformes</taxon>
        <taxon>Goodeidae</taxon>
        <taxon>Ilyodon</taxon>
    </lineage>
</organism>